<dbReference type="GeneID" id="39419646"/>
<dbReference type="InterPro" id="IPR001898">
    <property type="entry name" value="SLC13A/DASS"/>
</dbReference>
<accession>A0A484IBG2</accession>
<protein>
    <recommendedName>
        <fullName evidence="8">Sodium-dependent dicarboxylate transporter SdcS</fullName>
    </recommendedName>
</protein>
<feature type="transmembrane region" description="Helical" evidence="5">
    <location>
        <begin position="43"/>
        <end position="64"/>
    </location>
</feature>
<dbReference type="RefSeq" id="WP_134482520.1">
    <property type="nucleotide sequence ID" value="NZ_LR216287.1"/>
</dbReference>
<dbReference type="EMBL" id="LR216287">
    <property type="protein sequence ID" value="VFJ12359.1"/>
    <property type="molecule type" value="Genomic_DNA"/>
</dbReference>
<dbReference type="Proteomes" id="UP000294299">
    <property type="component" value="Chromosome NFRAN"/>
</dbReference>
<dbReference type="GO" id="GO:0022857">
    <property type="term" value="F:transmembrane transporter activity"/>
    <property type="evidence" value="ECO:0007669"/>
    <property type="project" value="InterPro"/>
</dbReference>
<proteinExistence type="predicted"/>
<evidence type="ECO:0000313" key="6">
    <source>
        <dbReference type="EMBL" id="VFJ12359.1"/>
    </source>
</evidence>
<evidence type="ECO:0000313" key="7">
    <source>
        <dbReference type="Proteomes" id="UP000294299"/>
    </source>
</evidence>
<reference evidence="6 7" key="1">
    <citation type="submission" date="2019-02" db="EMBL/GenBank/DDBJ databases">
        <authorList>
            <person name="Lehtovirta-Morley E L."/>
        </authorList>
    </citation>
    <scope>NUCLEOTIDE SEQUENCE [LARGE SCALE GENOMIC DNA]</scope>
    <source>
        <strain evidence="6">NFRAN1</strain>
    </source>
</reference>
<dbReference type="AlphaFoldDB" id="A0A484IBG2"/>
<keyword evidence="4 5" id="KW-0472">Membrane</keyword>
<keyword evidence="7" id="KW-1185">Reference proteome</keyword>
<organism evidence="6 7">
    <name type="scientific">Candidatus Nitrosocosmicus franklandianus</name>
    <dbReference type="NCBI Taxonomy" id="1798806"/>
    <lineage>
        <taxon>Archaea</taxon>
        <taxon>Nitrososphaerota</taxon>
        <taxon>Nitrososphaeria</taxon>
        <taxon>Nitrososphaerales</taxon>
        <taxon>Nitrososphaeraceae</taxon>
        <taxon>Candidatus Nitrosocosmicus</taxon>
    </lineage>
</organism>
<evidence type="ECO:0000256" key="4">
    <source>
        <dbReference type="ARBA" id="ARBA00023136"/>
    </source>
</evidence>
<evidence type="ECO:0000256" key="2">
    <source>
        <dbReference type="ARBA" id="ARBA00022692"/>
    </source>
</evidence>
<keyword evidence="2 5" id="KW-0812">Transmembrane</keyword>
<dbReference type="KEGG" id="nfn:NFRAN_0038"/>
<dbReference type="OrthoDB" id="19068at2157"/>
<dbReference type="GO" id="GO:0016020">
    <property type="term" value="C:membrane"/>
    <property type="evidence" value="ECO:0007669"/>
    <property type="project" value="UniProtKB-SubCell"/>
</dbReference>
<name>A0A484IBG2_9ARCH</name>
<comment type="subcellular location">
    <subcellularLocation>
        <location evidence="1">Membrane</location>
        <topology evidence="1">Multi-pass membrane protein</topology>
    </subcellularLocation>
</comment>
<evidence type="ECO:0008006" key="8">
    <source>
        <dbReference type="Google" id="ProtNLM"/>
    </source>
</evidence>
<evidence type="ECO:0000256" key="1">
    <source>
        <dbReference type="ARBA" id="ARBA00004141"/>
    </source>
</evidence>
<dbReference type="Pfam" id="PF00939">
    <property type="entry name" value="Na_sulph_symp"/>
    <property type="match status" value="1"/>
</dbReference>
<sequence length="68" mass="7342">MAFLAAITLSSSLAFLLPMGTPPSALVYEQGKIKVEDMIKNGIVPTIFATILSVFTIFLFPLLLPEIS</sequence>
<evidence type="ECO:0000256" key="5">
    <source>
        <dbReference type="SAM" id="Phobius"/>
    </source>
</evidence>
<gene>
    <name evidence="6" type="ORF">NFRAN_0038</name>
</gene>
<evidence type="ECO:0000256" key="3">
    <source>
        <dbReference type="ARBA" id="ARBA00022989"/>
    </source>
</evidence>
<keyword evidence="3 5" id="KW-1133">Transmembrane helix</keyword>